<proteinExistence type="predicted"/>
<name>A0A0E9TXV8_ANGAN</name>
<dbReference type="AlphaFoldDB" id="A0A0E9TXV8"/>
<sequence length="53" mass="6149">MCFAKCIWECTFKKYTSIPFRMSHREEEAEPSLGPINQRGKGRAFLIQGKDVL</sequence>
<dbReference type="EMBL" id="GBXM01050290">
    <property type="protein sequence ID" value="JAH58287.1"/>
    <property type="molecule type" value="Transcribed_RNA"/>
</dbReference>
<accession>A0A0E9TXV8</accession>
<evidence type="ECO:0000313" key="1">
    <source>
        <dbReference type="EMBL" id="JAH58287.1"/>
    </source>
</evidence>
<reference evidence="1" key="2">
    <citation type="journal article" date="2015" name="Fish Shellfish Immunol.">
        <title>Early steps in the European eel (Anguilla anguilla)-Vibrio vulnificus interaction in the gills: Role of the RtxA13 toxin.</title>
        <authorList>
            <person name="Callol A."/>
            <person name="Pajuelo D."/>
            <person name="Ebbesson L."/>
            <person name="Teles M."/>
            <person name="MacKenzie S."/>
            <person name="Amaro C."/>
        </authorList>
    </citation>
    <scope>NUCLEOTIDE SEQUENCE</scope>
</reference>
<organism evidence="1">
    <name type="scientific">Anguilla anguilla</name>
    <name type="common">European freshwater eel</name>
    <name type="synonym">Muraena anguilla</name>
    <dbReference type="NCBI Taxonomy" id="7936"/>
    <lineage>
        <taxon>Eukaryota</taxon>
        <taxon>Metazoa</taxon>
        <taxon>Chordata</taxon>
        <taxon>Craniata</taxon>
        <taxon>Vertebrata</taxon>
        <taxon>Euteleostomi</taxon>
        <taxon>Actinopterygii</taxon>
        <taxon>Neopterygii</taxon>
        <taxon>Teleostei</taxon>
        <taxon>Anguilliformes</taxon>
        <taxon>Anguillidae</taxon>
        <taxon>Anguilla</taxon>
    </lineage>
</organism>
<reference evidence="1" key="1">
    <citation type="submission" date="2014-11" db="EMBL/GenBank/DDBJ databases">
        <authorList>
            <person name="Amaro Gonzalez C."/>
        </authorList>
    </citation>
    <scope>NUCLEOTIDE SEQUENCE</scope>
</reference>
<protein>
    <submittedName>
        <fullName evidence="1">Uncharacterized protein</fullName>
    </submittedName>
</protein>